<dbReference type="AlphaFoldDB" id="A0A3M0K490"/>
<proteinExistence type="predicted"/>
<evidence type="ECO:0000313" key="2">
    <source>
        <dbReference type="Proteomes" id="UP000269221"/>
    </source>
</evidence>
<reference evidence="1 2" key="1">
    <citation type="submission" date="2018-07" db="EMBL/GenBank/DDBJ databases">
        <title>A high quality draft genome assembly of the barn swallow (H. rustica rustica).</title>
        <authorList>
            <person name="Formenti G."/>
            <person name="Chiara M."/>
            <person name="Poveda L."/>
            <person name="Francoijs K.-J."/>
            <person name="Bonisoli-Alquati A."/>
            <person name="Canova L."/>
            <person name="Gianfranceschi L."/>
            <person name="Horner D.S."/>
            <person name="Saino N."/>
        </authorList>
    </citation>
    <scope>NUCLEOTIDE SEQUENCE [LARGE SCALE GENOMIC DNA]</scope>
    <source>
        <strain evidence="1">Chelidonia</strain>
        <tissue evidence="1">Blood</tissue>
    </source>
</reference>
<sequence>MVVAPRLPELQQRSDRAPRDRGGLLEYPVLDIIQELDWMILVDPFQLNIFHDSMIKQGACGERLLGKKLKNL</sequence>
<accession>A0A3M0K490</accession>
<dbReference type="Proteomes" id="UP000269221">
    <property type="component" value="Unassembled WGS sequence"/>
</dbReference>
<comment type="caution">
    <text evidence="1">The sequence shown here is derived from an EMBL/GenBank/DDBJ whole genome shotgun (WGS) entry which is preliminary data.</text>
</comment>
<evidence type="ECO:0000313" key="1">
    <source>
        <dbReference type="EMBL" id="RMC08023.1"/>
    </source>
</evidence>
<gene>
    <name evidence="1" type="ORF">DUI87_15495</name>
</gene>
<protein>
    <submittedName>
        <fullName evidence="1">Uncharacterized protein</fullName>
    </submittedName>
</protein>
<keyword evidence="2" id="KW-1185">Reference proteome</keyword>
<name>A0A3M0K490_HIRRU</name>
<dbReference type="EMBL" id="QRBI01000119">
    <property type="protein sequence ID" value="RMC08023.1"/>
    <property type="molecule type" value="Genomic_DNA"/>
</dbReference>
<organism evidence="1 2">
    <name type="scientific">Hirundo rustica rustica</name>
    <dbReference type="NCBI Taxonomy" id="333673"/>
    <lineage>
        <taxon>Eukaryota</taxon>
        <taxon>Metazoa</taxon>
        <taxon>Chordata</taxon>
        <taxon>Craniata</taxon>
        <taxon>Vertebrata</taxon>
        <taxon>Euteleostomi</taxon>
        <taxon>Archelosauria</taxon>
        <taxon>Archosauria</taxon>
        <taxon>Dinosauria</taxon>
        <taxon>Saurischia</taxon>
        <taxon>Theropoda</taxon>
        <taxon>Coelurosauria</taxon>
        <taxon>Aves</taxon>
        <taxon>Neognathae</taxon>
        <taxon>Neoaves</taxon>
        <taxon>Telluraves</taxon>
        <taxon>Australaves</taxon>
        <taxon>Passeriformes</taxon>
        <taxon>Sylvioidea</taxon>
        <taxon>Hirundinidae</taxon>
        <taxon>Hirundo</taxon>
    </lineage>
</organism>